<evidence type="ECO:0000313" key="3">
    <source>
        <dbReference type="Proteomes" id="UP000605986"/>
    </source>
</evidence>
<sequence>MGWISSVLGTDKSSDPLSKLDPSLRDFLEKESPLKYPSNQPTSSPPTTRQPSNVDAAVTATCSPRPVVPSASLYQDGRYAHLWKNYQPLAEIEAETATDHEKLMSVLEAYKERKEAIGKAALENCAEYQEEWVNCMKHGSWEDQIQMCRHQVRRFERCYMMQSRFLRALGHGSVVGRSPEVEEDIQMHADSLYQRMIKHEEAVEKAKAEGLPLPVFQTTLPKAKKDAVTPTEELQQQWKEQLDKLPAEERVVEEAALRADLQAKAEVAGSVQKIWDTQAEQRKQRQADGTSTFGDYIASLFGKSGK</sequence>
<dbReference type="AlphaFoldDB" id="A0A8H4K552"/>
<dbReference type="OrthoDB" id="2103031at2759"/>
<feature type="compositionally biased region" description="Low complexity" evidence="1">
    <location>
        <begin position="37"/>
        <end position="53"/>
    </location>
</feature>
<protein>
    <recommendedName>
        <fullName evidence="4">Autophagy-related protein 6</fullName>
    </recommendedName>
</protein>
<feature type="compositionally biased region" description="Basic and acidic residues" evidence="1">
    <location>
        <begin position="22"/>
        <end position="33"/>
    </location>
</feature>
<organism evidence="2 3">
    <name type="scientific">Fusarium austroafricanum</name>
    <dbReference type="NCBI Taxonomy" id="2364996"/>
    <lineage>
        <taxon>Eukaryota</taxon>
        <taxon>Fungi</taxon>
        <taxon>Dikarya</taxon>
        <taxon>Ascomycota</taxon>
        <taxon>Pezizomycotina</taxon>
        <taxon>Sordariomycetes</taxon>
        <taxon>Hypocreomycetidae</taxon>
        <taxon>Hypocreales</taxon>
        <taxon>Nectriaceae</taxon>
        <taxon>Fusarium</taxon>
        <taxon>Fusarium concolor species complex</taxon>
    </lineage>
</organism>
<dbReference type="Proteomes" id="UP000605986">
    <property type="component" value="Unassembled WGS sequence"/>
</dbReference>
<evidence type="ECO:0008006" key="4">
    <source>
        <dbReference type="Google" id="ProtNLM"/>
    </source>
</evidence>
<feature type="region of interest" description="Disordered" evidence="1">
    <location>
        <begin position="1"/>
        <end position="57"/>
    </location>
</feature>
<evidence type="ECO:0000256" key="1">
    <source>
        <dbReference type="SAM" id="MobiDB-lite"/>
    </source>
</evidence>
<evidence type="ECO:0000313" key="2">
    <source>
        <dbReference type="EMBL" id="KAF4443556.1"/>
    </source>
</evidence>
<comment type="caution">
    <text evidence="2">The sequence shown here is derived from an EMBL/GenBank/DDBJ whole genome shotgun (WGS) entry which is preliminary data.</text>
</comment>
<dbReference type="EMBL" id="JAADJG010000572">
    <property type="protein sequence ID" value="KAF4443556.1"/>
    <property type="molecule type" value="Genomic_DNA"/>
</dbReference>
<keyword evidence="3" id="KW-1185">Reference proteome</keyword>
<gene>
    <name evidence="2" type="ORF">F53441_11411</name>
</gene>
<reference evidence="2" key="1">
    <citation type="submission" date="2020-01" db="EMBL/GenBank/DDBJ databases">
        <title>Identification and distribution of gene clusters putatively required for synthesis of sphingolipid metabolism inhibitors in phylogenetically diverse species of the filamentous fungus Fusarium.</title>
        <authorList>
            <person name="Kim H.-S."/>
            <person name="Busman M."/>
            <person name="Brown D.W."/>
            <person name="Divon H."/>
            <person name="Uhlig S."/>
            <person name="Proctor R.H."/>
        </authorList>
    </citation>
    <scope>NUCLEOTIDE SEQUENCE</scope>
    <source>
        <strain evidence="2">NRRL 53441</strain>
    </source>
</reference>
<accession>A0A8H4K552</accession>
<proteinExistence type="predicted"/>
<name>A0A8H4K552_9HYPO</name>